<feature type="region of interest" description="Disordered" evidence="1">
    <location>
        <begin position="162"/>
        <end position="182"/>
    </location>
</feature>
<sequence length="355" mass="37489">MSQETQPRPGQATLAGALIIGGSIVVLLAAWQRISTLHTIESQESLRQALSRPPLDSLGLSLEALEVTVRVLCLIAAGAATAAAILGFQVFKRSTSARIGLSVLAPLLLVGGFATEGFFAPMVVAGITLLWLQPTRDWYAGRPWLQRYEERRAERLAAIRSPARTGQDSVGAPTPPAAPPVAPTEPGLQGVLGAEDTILPDASHGQHQPGVVRRRPPALVWACALTWVTSGLVAAGLVVSALAMTLQRDESMAEIRKQQGEALDTYGLTEAQLLAGVYVVLGALVLWALAAIVVAYLTFRGHNWARITLAVSSAVAGATCLALALGNPGLIVLVVVLATCTWLLLRADVTAWFQR</sequence>
<feature type="transmembrane region" description="Helical" evidence="2">
    <location>
        <begin position="71"/>
        <end position="91"/>
    </location>
</feature>
<comment type="caution">
    <text evidence="3">The sequence shown here is derived from an EMBL/GenBank/DDBJ whole genome shotgun (WGS) entry which is preliminary data.</text>
</comment>
<proteinExistence type="predicted"/>
<dbReference type="RefSeq" id="WP_136434295.1">
    <property type="nucleotide sequence ID" value="NZ_JBHSNS010000001.1"/>
</dbReference>
<feature type="compositionally biased region" description="Pro residues" evidence="1">
    <location>
        <begin position="173"/>
        <end position="182"/>
    </location>
</feature>
<keyword evidence="4" id="KW-1185">Reference proteome</keyword>
<keyword evidence="2" id="KW-1133">Transmembrane helix</keyword>
<evidence type="ECO:0000256" key="2">
    <source>
        <dbReference type="SAM" id="Phobius"/>
    </source>
</evidence>
<gene>
    <name evidence="3" type="ORF">ACFPQB_00255</name>
</gene>
<feature type="transmembrane region" description="Helical" evidence="2">
    <location>
        <begin position="273"/>
        <end position="297"/>
    </location>
</feature>
<evidence type="ECO:0000313" key="3">
    <source>
        <dbReference type="EMBL" id="MFC5727330.1"/>
    </source>
</evidence>
<organism evidence="3 4">
    <name type="scientific">Nocardioides vastitatis</name>
    <dbReference type="NCBI Taxonomy" id="2568655"/>
    <lineage>
        <taxon>Bacteria</taxon>
        <taxon>Bacillati</taxon>
        <taxon>Actinomycetota</taxon>
        <taxon>Actinomycetes</taxon>
        <taxon>Propionibacteriales</taxon>
        <taxon>Nocardioidaceae</taxon>
        <taxon>Nocardioides</taxon>
    </lineage>
</organism>
<evidence type="ECO:0008006" key="5">
    <source>
        <dbReference type="Google" id="ProtNLM"/>
    </source>
</evidence>
<dbReference type="EMBL" id="JBHSNS010000001">
    <property type="protein sequence ID" value="MFC5727330.1"/>
    <property type="molecule type" value="Genomic_DNA"/>
</dbReference>
<accession>A0ABW0ZF66</accession>
<reference evidence="4" key="1">
    <citation type="journal article" date="2019" name="Int. J. Syst. Evol. Microbiol.">
        <title>The Global Catalogue of Microorganisms (GCM) 10K type strain sequencing project: providing services to taxonomists for standard genome sequencing and annotation.</title>
        <authorList>
            <consortium name="The Broad Institute Genomics Platform"/>
            <consortium name="The Broad Institute Genome Sequencing Center for Infectious Disease"/>
            <person name="Wu L."/>
            <person name="Ma J."/>
        </authorList>
    </citation>
    <scope>NUCLEOTIDE SEQUENCE [LARGE SCALE GENOMIC DNA]</scope>
    <source>
        <strain evidence="4">YIM 94188</strain>
    </source>
</reference>
<dbReference type="Proteomes" id="UP001596072">
    <property type="component" value="Unassembled WGS sequence"/>
</dbReference>
<feature type="transmembrane region" description="Helical" evidence="2">
    <location>
        <begin position="103"/>
        <end position="132"/>
    </location>
</feature>
<protein>
    <recommendedName>
        <fullName evidence="5">DUF4064 domain-containing protein</fullName>
    </recommendedName>
</protein>
<name>A0ABW0ZF66_9ACTN</name>
<evidence type="ECO:0000256" key="1">
    <source>
        <dbReference type="SAM" id="MobiDB-lite"/>
    </source>
</evidence>
<keyword evidence="2" id="KW-0472">Membrane</keyword>
<feature type="transmembrane region" description="Helical" evidence="2">
    <location>
        <begin position="218"/>
        <end position="243"/>
    </location>
</feature>
<evidence type="ECO:0000313" key="4">
    <source>
        <dbReference type="Proteomes" id="UP001596072"/>
    </source>
</evidence>
<feature type="transmembrane region" description="Helical" evidence="2">
    <location>
        <begin position="304"/>
        <end position="324"/>
    </location>
</feature>
<keyword evidence="2" id="KW-0812">Transmembrane</keyword>
<feature type="transmembrane region" description="Helical" evidence="2">
    <location>
        <begin position="12"/>
        <end position="31"/>
    </location>
</feature>
<feature type="transmembrane region" description="Helical" evidence="2">
    <location>
        <begin position="330"/>
        <end position="349"/>
    </location>
</feature>